<dbReference type="InterPro" id="IPR016169">
    <property type="entry name" value="FAD-bd_PCMH_sub2"/>
</dbReference>
<sequence>MAKRLSPPPSWTSRIRPALSDVPHAAILVADEAQNPEFLWAARGGGTGQYGVVSKYIIKANPQPGNRDAAALLASVPDLMDGALTGTGMISAGALPVNSSQTVRKVTASIGFVAYNTTDEEMTSLLEPVRARVLAEVGDHSVTVTLSKPASQPGCMTFFESLNQSPGTFGAGMMRNRFLGRKELADIPVSAVASYLQHLNVPRNPTGSPLMVIDLQGGLGPRNVSNVLPPCSGSHMNEGNAFGAMFKEDFYGTSYDRLVDIKRKYDPTESLFILWGVGSDAWESNLSSGKFCKTV</sequence>
<dbReference type="GO" id="GO:0050660">
    <property type="term" value="F:flavin adenine dinucleotide binding"/>
    <property type="evidence" value="ECO:0007669"/>
    <property type="project" value="InterPro"/>
</dbReference>
<gene>
    <name evidence="2" type="ORF">CORC01_02401</name>
</gene>
<dbReference type="Pfam" id="PF08031">
    <property type="entry name" value="BBE"/>
    <property type="match status" value="1"/>
</dbReference>
<dbReference type="RefSeq" id="XP_022479549.1">
    <property type="nucleotide sequence ID" value="XM_022614051.1"/>
</dbReference>
<proteinExistence type="predicted"/>
<evidence type="ECO:0000313" key="3">
    <source>
        <dbReference type="Proteomes" id="UP000176998"/>
    </source>
</evidence>
<keyword evidence="3" id="KW-1185">Reference proteome</keyword>
<reference evidence="2 3" key="1">
    <citation type="submission" date="2016-09" db="EMBL/GenBank/DDBJ databases">
        <authorList>
            <person name="Capua I."/>
            <person name="De Benedictis P."/>
            <person name="Joannis T."/>
            <person name="Lombin L.H."/>
            <person name="Cattoli G."/>
        </authorList>
    </citation>
    <scope>NUCLEOTIDE SEQUENCE [LARGE SCALE GENOMIC DNA]</scope>
    <source>
        <strain evidence="2 3">IMI 309357</strain>
    </source>
</reference>
<keyword evidence="2" id="KW-0560">Oxidoreductase</keyword>
<organism evidence="2 3">
    <name type="scientific">Colletotrichum orchidophilum</name>
    <dbReference type="NCBI Taxonomy" id="1209926"/>
    <lineage>
        <taxon>Eukaryota</taxon>
        <taxon>Fungi</taxon>
        <taxon>Dikarya</taxon>
        <taxon>Ascomycota</taxon>
        <taxon>Pezizomycotina</taxon>
        <taxon>Sordariomycetes</taxon>
        <taxon>Hypocreomycetidae</taxon>
        <taxon>Glomerellales</taxon>
        <taxon>Glomerellaceae</taxon>
        <taxon>Colletotrichum</taxon>
    </lineage>
</organism>
<protein>
    <submittedName>
        <fullName evidence="2">FAD-dependent monooxygenase</fullName>
    </submittedName>
</protein>
<dbReference type="GeneID" id="34555561"/>
<feature type="domain" description="Berberine/berberine-like" evidence="1">
    <location>
        <begin position="236"/>
        <end position="269"/>
    </location>
</feature>
<dbReference type="AlphaFoldDB" id="A0A1G4BM77"/>
<dbReference type="EMBL" id="MJBS01000013">
    <property type="protein sequence ID" value="OHF02408.1"/>
    <property type="molecule type" value="Genomic_DNA"/>
</dbReference>
<keyword evidence="2" id="KW-0503">Monooxygenase</keyword>
<name>A0A1G4BM77_9PEZI</name>
<dbReference type="Gene3D" id="3.30.465.10">
    <property type="match status" value="1"/>
</dbReference>
<comment type="caution">
    <text evidence="2">The sequence shown here is derived from an EMBL/GenBank/DDBJ whole genome shotgun (WGS) entry which is preliminary data.</text>
</comment>
<evidence type="ECO:0000313" key="2">
    <source>
        <dbReference type="EMBL" id="OHF02408.1"/>
    </source>
</evidence>
<accession>A0A1G4BM77</accession>
<dbReference type="STRING" id="1209926.A0A1G4BM77"/>
<dbReference type="Proteomes" id="UP000176998">
    <property type="component" value="Unassembled WGS sequence"/>
</dbReference>
<evidence type="ECO:0000259" key="1">
    <source>
        <dbReference type="Pfam" id="PF08031"/>
    </source>
</evidence>
<dbReference type="OrthoDB" id="9983560at2759"/>
<dbReference type="InterPro" id="IPR012951">
    <property type="entry name" value="BBE"/>
</dbReference>
<dbReference type="Gene3D" id="3.40.462.20">
    <property type="match status" value="1"/>
</dbReference>
<dbReference type="GO" id="GO:0004497">
    <property type="term" value="F:monooxygenase activity"/>
    <property type="evidence" value="ECO:0007669"/>
    <property type="project" value="UniProtKB-KW"/>
</dbReference>